<dbReference type="InterPro" id="IPR004919">
    <property type="entry name" value="GmrSD_N"/>
</dbReference>
<dbReference type="EMBL" id="VSSQ01005882">
    <property type="protein sequence ID" value="MPM30763.1"/>
    <property type="molecule type" value="Genomic_DNA"/>
</dbReference>
<evidence type="ECO:0000259" key="1">
    <source>
        <dbReference type="Pfam" id="PF03235"/>
    </source>
</evidence>
<accession>A0A644YWD8</accession>
<feature type="domain" description="GmrSD restriction endonucleases N-terminal" evidence="1">
    <location>
        <begin position="14"/>
        <end position="118"/>
    </location>
</feature>
<dbReference type="PANTHER" id="PTHR35149:SF1">
    <property type="entry name" value="DUF5655 DOMAIN-CONTAINING PROTEIN"/>
    <property type="match status" value="1"/>
</dbReference>
<dbReference type="Pfam" id="PF07510">
    <property type="entry name" value="GmrSD_C"/>
    <property type="match status" value="1"/>
</dbReference>
<sequence>MKKNASQHRLVLQIQNNNQNDYTSKLASIGIGESCHHQNNAGNRRIYLAFSYFYNQLLTLSNGGTQIEKIIEFYEKVLVAIIVKIDVNSHADAYTLFESLNNRGLPLSPIDMIKNKLFSTLEKANIGNRMEVYFQRWNEIINLLGDDSTNQERFLRQFYNAFRADLSSIYKVPMAKKTNLIEIYEKLIDNNPEVFVEQLSVAAKIYSYFLDPESITESRKFIKPLLNLSRIQGAPSYILLIKLFRDQMLLGLADDQLCQIINILVAFFVRRNITDNPSTRDLNQLFMGIVDKIDTSSGMDVVKFVRTTLQNVSSSDENFIESLRGPIYEENSGATRFILCAIEENSMTKETLKDLWQRNKKDYIWTIEHIFPQDPSITEAWVQTIADGDRPKAVNIHQTHLHKLGNLTLSAYNANLGRLSLEEKRDKRDGEGRFIGYRNGLYLNEDLKDIQSWKAEDIDQRTDRLITAVTSLFSFSRYEL</sequence>
<dbReference type="InterPro" id="IPR011089">
    <property type="entry name" value="GmrSD_C"/>
</dbReference>
<dbReference type="PANTHER" id="PTHR35149">
    <property type="entry name" value="SLL5132 PROTEIN"/>
    <property type="match status" value="1"/>
</dbReference>
<protein>
    <recommendedName>
        <fullName evidence="4">DUF1524 domain-containing protein</fullName>
    </recommendedName>
</protein>
<evidence type="ECO:0000313" key="3">
    <source>
        <dbReference type="EMBL" id="MPM30763.1"/>
    </source>
</evidence>
<evidence type="ECO:0000259" key="2">
    <source>
        <dbReference type="Pfam" id="PF07510"/>
    </source>
</evidence>
<name>A0A644YWD8_9ZZZZ</name>
<reference evidence="3" key="1">
    <citation type="submission" date="2019-08" db="EMBL/GenBank/DDBJ databases">
        <authorList>
            <person name="Kucharzyk K."/>
            <person name="Murdoch R.W."/>
            <person name="Higgins S."/>
            <person name="Loffler F."/>
        </authorList>
    </citation>
    <scope>NUCLEOTIDE SEQUENCE</scope>
</reference>
<feature type="domain" description="GmrSD restriction endonucleases C-terminal" evidence="2">
    <location>
        <begin position="315"/>
        <end position="467"/>
    </location>
</feature>
<comment type="caution">
    <text evidence="3">The sequence shown here is derived from an EMBL/GenBank/DDBJ whole genome shotgun (WGS) entry which is preliminary data.</text>
</comment>
<evidence type="ECO:0008006" key="4">
    <source>
        <dbReference type="Google" id="ProtNLM"/>
    </source>
</evidence>
<organism evidence="3">
    <name type="scientific">bioreactor metagenome</name>
    <dbReference type="NCBI Taxonomy" id="1076179"/>
    <lineage>
        <taxon>unclassified sequences</taxon>
        <taxon>metagenomes</taxon>
        <taxon>ecological metagenomes</taxon>
    </lineage>
</organism>
<dbReference type="Pfam" id="PF03235">
    <property type="entry name" value="GmrSD_N"/>
    <property type="match status" value="1"/>
</dbReference>
<dbReference type="AlphaFoldDB" id="A0A644YWD8"/>
<gene>
    <name evidence="3" type="ORF">SDC9_77313</name>
</gene>
<proteinExistence type="predicted"/>